<evidence type="ECO:0000313" key="2">
    <source>
        <dbReference type="Proteomes" id="UP001291687"/>
    </source>
</evidence>
<keyword evidence="2" id="KW-1185">Reference proteome</keyword>
<dbReference type="Pfam" id="PF05930">
    <property type="entry name" value="Phage_AlpA"/>
    <property type="match status" value="1"/>
</dbReference>
<reference evidence="1 2" key="1">
    <citation type="submission" date="2023-03" db="EMBL/GenBank/DDBJ databases">
        <title>Host association and intracellularity evolved multiple times independently in the Rickettsiales.</title>
        <authorList>
            <person name="Castelli M."/>
            <person name="Nardi T."/>
            <person name="Gammuto L."/>
            <person name="Bellinzona G."/>
            <person name="Sabaneyeva E."/>
            <person name="Potekhin A."/>
            <person name="Serra V."/>
            <person name="Petroni G."/>
            <person name="Sassera D."/>
        </authorList>
    </citation>
    <scope>NUCLEOTIDE SEQUENCE [LARGE SCALE GENOMIC DNA]</scope>
    <source>
        <strain evidence="1 2">Sr 2-6</strain>
    </source>
</reference>
<sequence length="100" mass="11393">MLHLRRNVVNTLNINTTHSTYLTLLGGRMTHPLLPEAGFIRLSTVLQIIPLSKSTWRAGVKSGRFPKPIILGERSIAWRVEDIRRFIESDGEYHSHTTSD</sequence>
<proteinExistence type="predicted"/>
<comment type="caution">
    <text evidence="1">The sequence shown here is derived from an EMBL/GenBank/DDBJ whole genome shotgun (WGS) entry which is preliminary data.</text>
</comment>
<gene>
    <name evidence="1" type="ORF">Megvenef_01521</name>
</gene>
<accession>A0ABU5NEG1</accession>
<dbReference type="Gene3D" id="1.10.238.160">
    <property type="match status" value="1"/>
</dbReference>
<protein>
    <submittedName>
        <fullName evidence="1">AlpA family phage regulatory protein</fullName>
    </submittedName>
</protein>
<organism evidence="1 2">
    <name type="scientific">Candidatus Megaera venefica</name>
    <dbReference type="NCBI Taxonomy" id="2055910"/>
    <lineage>
        <taxon>Bacteria</taxon>
        <taxon>Pseudomonadati</taxon>
        <taxon>Pseudomonadota</taxon>
        <taxon>Alphaproteobacteria</taxon>
        <taxon>Rickettsiales</taxon>
        <taxon>Rickettsiaceae</taxon>
        <taxon>Candidatus Megaera</taxon>
    </lineage>
</organism>
<evidence type="ECO:0000313" key="1">
    <source>
        <dbReference type="EMBL" id="MEA0971541.1"/>
    </source>
</evidence>
<dbReference type="InterPro" id="IPR010260">
    <property type="entry name" value="AlpA"/>
</dbReference>
<dbReference type="Proteomes" id="UP001291687">
    <property type="component" value="Unassembled WGS sequence"/>
</dbReference>
<dbReference type="EMBL" id="JARJFB010000166">
    <property type="protein sequence ID" value="MEA0971541.1"/>
    <property type="molecule type" value="Genomic_DNA"/>
</dbReference>
<name>A0ABU5NEG1_9RICK</name>